<protein>
    <submittedName>
        <fullName evidence="1">Uncharacterized protein</fullName>
    </submittedName>
</protein>
<evidence type="ECO:0000313" key="2">
    <source>
        <dbReference type="Proteomes" id="UP000193944"/>
    </source>
</evidence>
<reference evidence="1 2" key="1">
    <citation type="submission" date="2016-08" db="EMBL/GenBank/DDBJ databases">
        <title>A Parts List for Fungal Cellulosomes Revealed by Comparative Genomics.</title>
        <authorList>
            <consortium name="DOE Joint Genome Institute"/>
            <person name="Haitjema C.H."/>
            <person name="Gilmore S.P."/>
            <person name="Henske J.K."/>
            <person name="Solomon K.V."/>
            <person name="De Groot R."/>
            <person name="Kuo A."/>
            <person name="Mondo S.J."/>
            <person name="Salamov A.A."/>
            <person name="Labutti K."/>
            <person name="Zhao Z."/>
            <person name="Chiniquy J."/>
            <person name="Barry K."/>
            <person name="Brewer H.M."/>
            <person name="Purvine S.O."/>
            <person name="Wright A.T."/>
            <person name="Boxma B."/>
            <person name="Van Alen T."/>
            <person name="Hackstein J.H."/>
            <person name="Baker S.E."/>
            <person name="Grigoriev I.V."/>
            <person name="O'Malley M.A."/>
        </authorList>
    </citation>
    <scope>NUCLEOTIDE SEQUENCE [LARGE SCALE GENOMIC DNA]</scope>
    <source>
        <strain evidence="1 2">S4</strain>
    </source>
</reference>
<name>A0A1Y1WUA1_9FUNG</name>
<organism evidence="1 2">
    <name type="scientific">Anaeromyces robustus</name>
    <dbReference type="NCBI Taxonomy" id="1754192"/>
    <lineage>
        <taxon>Eukaryota</taxon>
        <taxon>Fungi</taxon>
        <taxon>Fungi incertae sedis</taxon>
        <taxon>Chytridiomycota</taxon>
        <taxon>Chytridiomycota incertae sedis</taxon>
        <taxon>Neocallimastigomycetes</taxon>
        <taxon>Neocallimastigales</taxon>
        <taxon>Neocallimastigaceae</taxon>
        <taxon>Anaeromyces</taxon>
    </lineage>
</organism>
<sequence>MAFGKALYYKKKLNSNDGVCNHNNFILKVILIIIPYTQLRSNSNLKSNTGL</sequence>
<proteinExistence type="predicted"/>
<gene>
    <name evidence="1" type="ORF">BCR32DRAFT_283517</name>
</gene>
<dbReference type="Proteomes" id="UP000193944">
    <property type="component" value="Unassembled WGS sequence"/>
</dbReference>
<dbReference type="EMBL" id="MCFG01000264">
    <property type="protein sequence ID" value="ORX77117.1"/>
    <property type="molecule type" value="Genomic_DNA"/>
</dbReference>
<evidence type="ECO:0000313" key="1">
    <source>
        <dbReference type="EMBL" id="ORX77117.1"/>
    </source>
</evidence>
<keyword evidence="2" id="KW-1185">Reference proteome</keyword>
<dbReference type="AlphaFoldDB" id="A0A1Y1WUA1"/>
<reference evidence="1 2" key="2">
    <citation type="submission" date="2016-08" db="EMBL/GenBank/DDBJ databases">
        <title>Pervasive Adenine N6-methylation of Active Genes in Fungi.</title>
        <authorList>
            <consortium name="DOE Joint Genome Institute"/>
            <person name="Mondo S.J."/>
            <person name="Dannebaum R.O."/>
            <person name="Kuo R.C."/>
            <person name="Labutti K."/>
            <person name="Haridas S."/>
            <person name="Kuo A."/>
            <person name="Salamov A."/>
            <person name="Ahrendt S.R."/>
            <person name="Lipzen A."/>
            <person name="Sullivan W."/>
            <person name="Andreopoulos W.B."/>
            <person name="Clum A."/>
            <person name="Lindquist E."/>
            <person name="Daum C."/>
            <person name="Ramamoorthy G.K."/>
            <person name="Gryganskyi A."/>
            <person name="Culley D."/>
            <person name="Magnuson J.K."/>
            <person name="James T.Y."/>
            <person name="O'Malley M.A."/>
            <person name="Stajich J.E."/>
            <person name="Spatafora J.W."/>
            <person name="Visel A."/>
            <person name="Grigoriev I.V."/>
        </authorList>
    </citation>
    <scope>NUCLEOTIDE SEQUENCE [LARGE SCALE GENOMIC DNA]</scope>
    <source>
        <strain evidence="1 2">S4</strain>
    </source>
</reference>
<comment type="caution">
    <text evidence="1">The sequence shown here is derived from an EMBL/GenBank/DDBJ whole genome shotgun (WGS) entry which is preliminary data.</text>
</comment>
<accession>A0A1Y1WUA1</accession>